<name>A0ABR0KA59_9EURO</name>
<feature type="transmembrane region" description="Helical" evidence="6">
    <location>
        <begin position="251"/>
        <end position="270"/>
    </location>
</feature>
<feature type="transmembrane region" description="Helical" evidence="6">
    <location>
        <begin position="411"/>
        <end position="432"/>
    </location>
</feature>
<protein>
    <recommendedName>
        <fullName evidence="7">Major facilitator superfamily (MFS) profile domain-containing protein</fullName>
    </recommendedName>
</protein>
<evidence type="ECO:0000256" key="6">
    <source>
        <dbReference type="SAM" id="Phobius"/>
    </source>
</evidence>
<dbReference type="InterPro" id="IPR020846">
    <property type="entry name" value="MFS_dom"/>
</dbReference>
<feature type="transmembrane region" description="Helical" evidence="6">
    <location>
        <begin position="385"/>
        <end position="405"/>
    </location>
</feature>
<feature type="transmembrane region" description="Helical" evidence="6">
    <location>
        <begin position="200"/>
        <end position="222"/>
    </location>
</feature>
<keyword evidence="3 6" id="KW-0812">Transmembrane</keyword>
<dbReference type="PANTHER" id="PTHR43791:SF50">
    <property type="entry name" value="TRANSPORTER, PUTATIVE (AFU_ORTHOLOGUE AFUA_2G00840)-RELATED"/>
    <property type="match status" value="1"/>
</dbReference>
<proteinExistence type="predicted"/>
<feature type="domain" description="Major facilitator superfamily (MFS) profile" evidence="7">
    <location>
        <begin position="74"/>
        <end position="505"/>
    </location>
</feature>
<reference evidence="8 9" key="1">
    <citation type="submission" date="2023-08" db="EMBL/GenBank/DDBJ databases">
        <title>Black Yeasts Isolated from many extreme environments.</title>
        <authorList>
            <person name="Coleine C."/>
            <person name="Stajich J.E."/>
            <person name="Selbmann L."/>
        </authorList>
    </citation>
    <scope>NUCLEOTIDE SEQUENCE [LARGE SCALE GENOMIC DNA]</scope>
    <source>
        <strain evidence="8 9">CCFEE 5885</strain>
    </source>
</reference>
<dbReference type="PROSITE" id="PS50850">
    <property type="entry name" value="MFS"/>
    <property type="match status" value="1"/>
</dbReference>
<feature type="transmembrane region" description="Helical" evidence="6">
    <location>
        <begin position="114"/>
        <end position="132"/>
    </location>
</feature>
<feature type="transmembrane region" description="Helical" evidence="6">
    <location>
        <begin position="477"/>
        <end position="500"/>
    </location>
</feature>
<dbReference type="InterPro" id="IPR036259">
    <property type="entry name" value="MFS_trans_sf"/>
</dbReference>
<dbReference type="EMBL" id="JAVRRG010000054">
    <property type="protein sequence ID" value="KAK5092641.1"/>
    <property type="molecule type" value="Genomic_DNA"/>
</dbReference>
<dbReference type="SUPFAM" id="SSF103473">
    <property type="entry name" value="MFS general substrate transporter"/>
    <property type="match status" value="1"/>
</dbReference>
<evidence type="ECO:0000256" key="2">
    <source>
        <dbReference type="ARBA" id="ARBA00022448"/>
    </source>
</evidence>
<accession>A0ABR0KA59</accession>
<dbReference type="Proteomes" id="UP001345013">
    <property type="component" value="Unassembled WGS sequence"/>
</dbReference>
<keyword evidence="4 6" id="KW-1133">Transmembrane helix</keyword>
<keyword evidence="2" id="KW-0813">Transport</keyword>
<evidence type="ECO:0000313" key="9">
    <source>
        <dbReference type="Proteomes" id="UP001345013"/>
    </source>
</evidence>
<evidence type="ECO:0000256" key="1">
    <source>
        <dbReference type="ARBA" id="ARBA00004141"/>
    </source>
</evidence>
<dbReference type="PANTHER" id="PTHR43791">
    <property type="entry name" value="PERMEASE-RELATED"/>
    <property type="match status" value="1"/>
</dbReference>
<evidence type="ECO:0000256" key="4">
    <source>
        <dbReference type="ARBA" id="ARBA00022989"/>
    </source>
</evidence>
<dbReference type="Gene3D" id="1.20.1250.20">
    <property type="entry name" value="MFS general substrate transporter like domains"/>
    <property type="match status" value="2"/>
</dbReference>
<sequence length="536" mass="59510">MANDRTPSGSTDPETLKDGRLFSISSTNDTAIKAGRDGVIVEDPVTGEVRTVSASFTIDQAAEKRLVWKFDVRILPTLAIMYLCNALDKGNLGNAKTAGLEDTLNLKGHQYNTLLSIFFVPYVLTAPFLAMVGKKYGPNRVLPCMMLTFGFMTLMVVAAKNFAGLFALRWFLGMAESAFFPLVIYYQTTFYRRGELARRLAIFYAASNIANAFSGLLSYGVFRIHSTSLASWRYLFIIEGKVMLHGSSDRFLTALGSFTMIFACFAYWYLPYNASTAKFLNEDEKQLAFLRMQMDSSSVVNEKFVLKDAAKIFKQPTSWVILCIEMCLGVPLQSVSLFLPVIVKRLGYSTVKTNLYTVAPNITGAVMLLVLAFSSDLTRLRFPFVALGFAFTMTGMVIYACVNVTSQLQVAYFACFMMTWGTSAPSVILDVWFNNNIANENRRIMLTSVGVPVANLMGVVSSNIFLPQDAPKYFPALITTAAFGAMGCLLTLSLGAWMILDNKRRDRKAGRKVKAQDIPTEMMANGPADPSYRWFL</sequence>
<comment type="subcellular location">
    <subcellularLocation>
        <location evidence="1">Membrane</location>
        <topology evidence="1">Multi-pass membrane protein</topology>
    </subcellularLocation>
</comment>
<evidence type="ECO:0000256" key="5">
    <source>
        <dbReference type="ARBA" id="ARBA00023136"/>
    </source>
</evidence>
<keyword evidence="9" id="KW-1185">Reference proteome</keyword>
<feature type="transmembrane region" description="Helical" evidence="6">
    <location>
        <begin position="144"/>
        <end position="162"/>
    </location>
</feature>
<feature type="transmembrane region" description="Helical" evidence="6">
    <location>
        <begin position="355"/>
        <end position="373"/>
    </location>
</feature>
<dbReference type="InterPro" id="IPR011701">
    <property type="entry name" value="MFS"/>
</dbReference>
<dbReference type="Pfam" id="PF07690">
    <property type="entry name" value="MFS_1"/>
    <property type="match status" value="1"/>
</dbReference>
<evidence type="ECO:0000313" key="8">
    <source>
        <dbReference type="EMBL" id="KAK5092641.1"/>
    </source>
</evidence>
<evidence type="ECO:0000259" key="7">
    <source>
        <dbReference type="PROSITE" id="PS50850"/>
    </source>
</evidence>
<gene>
    <name evidence="8" type="ORF">LTR24_004977</name>
</gene>
<feature type="transmembrane region" description="Helical" evidence="6">
    <location>
        <begin position="444"/>
        <end position="465"/>
    </location>
</feature>
<comment type="caution">
    <text evidence="8">The sequence shown here is derived from an EMBL/GenBank/DDBJ whole genome shotgun (WGS) entry which is preliminary data.</text>
</comment>
<keyword evidence="5 6" id="KW-0472">Membrane</keyword>
<organism evidence="8 9">
    <name type="scientific">Lithohypha guttulata</name>
    <dbReference type="NCBI Taxonomy" id="1690604"/>
    <lineage>
        <taxon>Eukaryota</taxon>
        <taxon>Fungi</taxon>
        <taxon>Dikarya</taxon>
        <taxon>Ascomycota</taxon>
        <taxon>Pezizomycotina</taxon>
        <taxon>Eurotiomycetes</taxon>
        <taxon>Chaetothyriomycetidae</taxon>
        <taxon>Chaetothyriales</taxon>
        <taxon>Trichomeriaceae</taxon>
        <taxon>Lithohypha</taxon>
    </lineage>
</organism>
<evidence type="ECO:0000256" key="3">
    <source>
        <dbReference type="ARBA" id="ARBA00022692"/>
    </source>
</evidence>
<feature type="transmembrane region" description="Helical" evidence="6">
    <location>
        <begin position="319"/>
        <end position="343"/>
    </location>
</feature>